<dbReference type="InterPro" id="IPR038050">
    <property type="entry name" value="Neuro_actylchol_rec"/>
</dbReference>
<evidence type="ECO:0000256" key="1">
    <source>
        <dbReference type="ARBA" id="ARBA00004141"/>
    </source>
</evidence>
<gene>
    <name evidence="5" type="ORF">RUM43_009867</name>
</gene>
<dbReference type="InterPro" id="IPR018000">
    <property type="entry name" value="Neurotransmitter_ion_chnl_CS"/>
</dbReference>
<sequence>MPSLFKSLVLSGETKMTAGLWVDFAIIALTQLTWSTAVPEVDGRLPSRSQLELQILQNTFQKLNHFHPYVRPGNDDPSPDEPLLVTISMHILNMAVDTRSQEIDVQMYFREEWNDTRLSFDGQDQLKMLSGNDVNALWTPDLFFVNEKSGYFHTLTKPNTLVRIYPEGTVKMSRRMSVRLICPMDLRKYPFDNQICEMHIESYGYTANELILKWKPETTFGLNEPSDFHVAYSTSEETIQFSENSYTRITLNIHLTRIPHKQLYHVFLPILFMVAVSWVTLCMEPTWISRLPISATITFTALLHLQSTREFFHLSSYPTILDTWVGFSLLLIFAALFLNVIVISAQECCVRIAAKNNQ</sequence>
<dbReference type="AlphaFoldDB" id="A0AAN8P6Q9"/>
<feature type="domain" description="Neurotransmitter-gated ion-channel ligand-binding" evidence="4">
    <location>
        <begin position="63"/>
        <end position="257"/>
    </location>
</feature>
<dbReference type="PROSITE" id="PS00236">
    <property type="entry name" value="NEUROTR_ION_CHANNEL"/>
    <property type="match status" value="1"/>
</dbReference>
<dbReference type="InterPro" id="IPR006202">
    <property type="entry name" value="Neur_chan_lig-bd"/>
</dbReference>
<accession>A0AAN8P6Q9</accession>
<evidence type="ECO:0000313" key="5">
    <source>
        <dbReference type="EMBL" id="KAK6636209.1"/>
    </source>
</evidence>
<feature type="transmembrane region" description="Helical" evidence="3">
    <location>
        <begin position="287"/>
        <end position="305"/>
    </location>
</feature>
<feature type="transmembrane region" description="Helical" evidence="3">
    <location>
        <begin position="325"/>
        <end position="345"/>
    </location>
</feature>
<keyword evidence="3" id="KW-1133">Transmembrane helix</keyword>
<dbReference type="Proteomes" id="UP001372834">
    <property type="component" value="Unassembled WGS sequence"/>
</dbReference>
<comment type="subcellular location">
    <subcellularLocation>
        <location evidence="1">Membrane</location>
        <topology evidence="1">Multi-pass membrane protein</topology>
    </subcellularLocation>
</comment>
<dbReference type="Pfam" id="PF02931">
    <property type="entry name" value="Neur_chan_LBD"/>
    <property type="match status" value="1"/>
</dbReference>
<reference evidence="5 6" key="1">
    <citation type="submission" date="2023-10" db="EMBL/GenBank/DDBJ databases">
        <title>Genomes of two closely related lineages of the louse Polyplax serrata with different host specificities.</title>
        <authorList>
            <person name="Martinu J."/>
            <person name="Tarabai H."/>
            <person name="Stefka J."/>
            <person name="Hypsa V."/>
        </authorList>
    </citation>
    <scope>NUCLEOTIDE SEQUENCE [LARGE SCALE GENOMIC DNA]</scope>
    <source>
        <strain evidence="5">HR10_N</strain>
    </source>
</reference>
<comment type="caution">
    <text evidence="3">Lacks conserved residue(s) required for the propagation of feature annotation.</text>
</comment>
<dbReference type="GO" id="GO:0016020">
    <property type="term" value="C:membrane"/>
    <property type="evidence" value="ECO:0007669"/>
    <property type="project" value="UniProtKB-SubCell"/>
</dbReference>
<proteinExistence type="inferred from homology"/>
<evidence type="ECO:0000256" key="3">
    <source>
        <dbReference type="RuleBase" id="RU000687"/>
    </source>
</evidence>
<evidence type="ECO:0000313" key="6">
    <source>
        <dbReference type="Proteomes" id="UP001372834"/>
    </source>
</evidence>
<keyword evidence="3" id="KW-0812">Transmembrane</keyword>
<protein>
    <recommendedName>
        <fullName evidence="4">Neurotransmitter-gated ion-channel ligand-binding domain-containing protein</fullName>
    </recommendedName>
</protein>
<evidence type="ECO:0000256" key="2">
    <source>
        <dbReference type="ARBA" id="ARBA00023136"/>
    </source>
</evidence>
<comment type="similarity">
    <text evidence="3">Belongs to the ligand-gated ion channel (TC 1.A.9) family.</text>
</comment>
<dbReference type="InterPro" id="IPR006201">
    <property type="entry name" value="Neur_channel"/>
</dbReference>
<feature type="transmembrane region" description="Helical" evidence="3">
    <location>
        <begin position="263"/>
        <end position="281"/>
    </location>
</feature>
<dbReference type="PANTHER" id="PTHR18945">
    <property type="entry name" value="NEUROTRANSMITTER GATED ION CHANNEL"/>
    <property type="match status" value="1"/>
</dbReference>
<organism evidence="5 6">
    <name type="scientific">Polyplax serrata</name>
    <name type="common">Common mouse louse</name>
    <dbReference type="NCBI Taxonomy" id="468196"/>
    <lineage>
        <taxon>Eukaryota</taxon>
        <taxon>Metazoa</taxon>
        <taxon>Ecdysozoa</taxon>
        <taxon>Arthropoda</taxon>
        <taxon>Hexapoda</taxon>
        <taxon>Insecta</taxon>
        <taxon>Pterygota</taxon>
        <taxon>Neoptera</taxon>
        <taxon>Paraneoptera</taxon>
        <taxon>Psocodea</taxon>
        <taxon>Troctomorpha</taxon>
        <taxon>Phthiraptera</taxon>
        <taxon>Anoplura</taxon>
        <taxon>Polyplacidae</taxon>
        <taxon>Polyplax</taxon>
    </lineage>
</organism>
<dbReference type="GO" id="GO:0005230">
    <property type="term" value="F:extracellular ligand-gated monoatomic ion channel activity"/>
    <property type="evidence" value="ECO:0007669"/>
    <property type="project" value="InterPro"/>
</dbReference>
<dbReference type="SUPFAM" id="SSF63712">
    <property type="entry name" value="Nicotinic receptor ligand binding domain-like"/>
    <property type="match status" value="1"/>
</dbReference>
<dbReference type="Gene3D" id="2.70.170.10">
    <property type="entry name" value="Neurotransmitter-gated ion-channel ligand-binding domain"/>
    <property type="match status" value="1"/>
</dbReference>
<dbReference type="PRINTS" id="PR00252">
    <property type="entry name" value="NRIONCHANNEL"/>
</dbReference>
<evidence type="ECO:0000259" key="4">
    <source>
        <dbReference type="Pfam" id="PF02931"/>
    </source>
</evidence>
<dbReference type="EMBL" id="JAWJWE010000004">
    <property type="protein sequence ID" value="KAK6636209.1"/>
    <property type="molecule type" value="Genomic_DNA"/>
</dbReference>
<keyword evidence="3" id="KW-0407">Ion channel</keyword>
<dbReference type="GO" id="GO:0004888">
    <property type="term" value="F:transmembrane signaling receptor activity"/>
    <property type="evidence" value="ECO:0007669"/>
    <property type="project" value="InterPro"/>
</dbReference>
<keyword evidence="3" id="KW-0813">Transport</keyword>
<dbReference type="CDD" id="cd18987">
    <property type="entry name" value="LGIC_ECD_anion"/>
    <property type="match status" value="1"/>
</dbReference>
<dbReference type="InterPro" id="IPR036734">
    <property type="entry name" value="Neur_chan_lig-bd_sf"/>
</dbReference>
<dbReference type="Gene3D" id="1.20.58.390">
    <property type="entry name" value="Neurotransmitter-gated ion-channel transmembrane domain"/>
    <property type="match status" value="1"/>
</dbReference>
<keyword evidence="2 3" id="KW-0472">Membrane</keyword>
<name>A0AAN8P6Q9_POLSC</name>
<keyword evidence="3" id="KW-0406">Ion transport</keyword>
<comment type="caution">
    <text evidence="5">The sequence shown here is derived from an EMBL/GenBank/DDBJ whole genome shotgun (WGS) entry which is preliminary data.</text>
</comment>